<dbReference type="AlphaFoldDB" id="A0AAP0WWG3"/>
<evidence type="ECO:0000313" key="2">
    <source>
        <dbReference type="Proteomes" id="UP001415857"/>
    </source>
</evidence>
<dbReference type="EMBL" id="JBBPBK010000008">
    <property type="protein sequence ID" value="KAK9279101.1"/>
    <property type="molecule type" value="Genomic_DNA"/>
</dbReference>
<organism evidence="1 2">
    <name type="scientific">Liquidambar formosana</name>
    <name type="common">Formosan gum</name>
    <dbReference type="NCBI Taxonomy" id="63359"/>
    <lineage>
        <taxon>Eukaryota</taxon>
        <taxon>Viridiplantae</taxon>
        <taxon>Streptophyta</taxon>
        <taxon>Embryophyta</taxon>
        <taxon>Tracheophyta</taxon>
        <taxon>Spermatophyta</taxon>
        <taxon>Magnoliopsida</taxon>
        <taxon>eudicotyledons</taxon>
        <taxon>Gunneridae</taxon>
        <taxon>Pentapetalae</taxon>
        <taxon>Saxifragales</taxon>
        <taxon>Altingiaceae</taxon>
        <taxon>Liquidambar</taxon>
    </lineage>
</organism>
<keyword evidence="2" id="KW-1185">Reference proteome</keyword>
<protein>
    <submittedName>
        <fullName evidence="1">Uncharacterized protein</fullName>
    </submittedName>
</protein>
<evidence type="ECO:0000313" key="1">
    <source>
        <dbReference type="EMBL" id="KAK9279101.1"/>
    </source>
</evidence>
<dbReference type="Proteomes" id="UP001415857">
    <property type="component" value="Unassembled WGS sequence"/>
</dbReference>
<sequence>MLFDQTFVPDAILEEDPGDMPVGLADVDFGSFLSVVDAYLCCGPAARDEDVVKPGDASCKRMVIGVTKVQTRPSLFRKLQDMPAAFQVKSWRAPLAGHHPRLFLGQVYTLCHCCYINTAGFSWEEEVQISLHLHI</sequence>
<accession>A0AAP0WWG3</accession>
<proteinExistence type="predicted"/>
<reference evidence="1 2" key="1">
    <citation type="journal article" date="2024" name="Plant J.">
        <title>Genome sequences and population genomics reveal climatic adaptation and genomic divergence between two closely related sweetgum species.</title>
        <authorList>
            <person name="Xu W.Q."/>
            <person name="Ren C.Q."/>
            <person name="Zhang X.Y."/>
            <person name="Comes H.P."/>
            <person name="Liu X.H."/>
            <person name="Li Y.G."/>
            <person name="Kettle C.J."/>
            <person name="Jalonen R."/>
            <person name="Gaisberger H."/>
            <person name="Ma Y.Z."/>
            <person name="Qiu Y.X."/>
        </authorList>
    </citation>
    <scope>NUCLEOTIDE SEQUENCE [LARGE SCALE GENOMIC DNA]</scope>
    <source>
        <strain evidence="1">Hangzhou</strain>
    </source>
</reference>
<name>A0AAP0WWG3_LIQFO</name>
<gene>
    <name evidence="1" type="ORF">L1049_012776</name>
</gene>
<comment type="caution">
    <text evidence="1">The sequence shown here is derived from an EMBL/GenBank/DDBJ whole genome shotgun (WGS) entry which is preliminary data.</text>
</comment>